<evidence type="ECO:0000313" key="1">
    <source>
        <dbReference type="EMBL" id="DAD55796.1"/>
    </source>
</evidence>
<dbReference type="EMBL" id="BK029940">
    <property type="protein sequence ID" value="DAD55796.1"/>
    <property type="molecule type" value="Genomic_DNA"/>
</dbReference>
<organism evidence="1">
    <name type="scientific">Bacteriophage sp</name>
    <dbReference type="NCBI Taxonomy" id="38018"/>
    <lineage>
        <taxon>Viruses</taxon>
    </lineage>
</organism>
<name>A0A8D9UHR5_9VIRU</name>
<proteinExistence type="predicted"/>
<reference evidence="1" key="1">
    <citation type="journal article" date="2021" name="Proc. Natl. Acad. Sci. U.S.A.">
        <title>A Catalog of Tens of Thousands of Viruses from Human Metagenomes Reveals Hidden Associations with Chronic Diseases.</title>
        <authorList>
            <person name="Tisza M.J."/>
            <person name="Buck C.B."/>
        </authorList>
    </citation>
    <scope>NUCLEOTIDE SEQUENCE</scope>
    <source>
        <strain evidence="1">CtOZu12</strain>
    </source>
</reference>
<protein>
    <submittedName>
        <fullName evidence="1">Uncharacterized protein</fullName>
    </submittedName>
</protein>
<accession>A0A8D9UHR5</accession>
<sequence length="106" mass="12354">MKKNLNNNTALISSAAIFAEVMSEMLDSYFAECICHFNKLCMRKRKDETTRYFFSMKEVNYVRDNLQNPDSVVVRPLYDNGSIWCYEMDYAQVTKEKRGGKVAINT</sequence>